<dbReference type="OrthoDB" id="4539971at2"/>
<dbReference type="EMBL" id="VXLC01000027">
    <property type="protein sequence ID" value="KAA8883060.1"/>
    <property type="molecule type" value="Genomic_DNA"/>
</dbReference>
<dbReference type="Proteomes" id="UP000323876">
    <property type="component" value="Unassembled WGS sequence"/>
</dbReference>
<name>A0A5N0E348_9NOCA</name>
<sequence length="433" mass="46626">MNLHGRLDFRSGRAAGTGIIAGWPAVDIRPLRQRDRLWCGVPVLKVVRSIVVPEAEVVRARLAEWSAAHPADARVRLLDVERGRTGRPAPGWEAAFLRSLVETAAAGCPADRSSAPDVRELGGLPFRLTLGSEWARFGYSHALGDGTASWDFLGWLLAQDNRPGFGSERCANGPLTRGLLTTFCRPKSKLPQAVSIQREIRHLRTKGVEQAMHVAGAPSFATTTVASSDSFVQGARRFRAVRGSPASVMSIMTLRALLLCRHHGLKVDDTVVFMVDLRRYLAAGGTVAGNFSWSKSLPILNSDTPTELSARIGGILDSGLPLLIFGQAMQRSMIHGSGRPPARGSGAVRLMMSYGTRWPSAPPPAGVSPPQITVSIAPPGPNFLAFNVVEAYDRIHVSVNRSGGIDRTLVDRIATDFVADLGTGPIDELLWGR</sequence>
<accession>A0A5N0E348</accession>
<protein>
    <recommendedName>
        <fullName evidence="3">Diacylglycerol O-acyltransferase</fullName>
    </recommendedName>
</protein>
<proteinExistence type="predicted"/>
<evidence type="ECO:0000313" key="2">
    <source>
        <dbReference type="Proteomes" id="UP000323876"/>
    </source>
</evidence>
<gene>
    <name evidence="1" type="ORF">F3087_38345</name>
</gene>
<organism evidence="1 2">
    <name type="scientific">Nocardia colli</name>
    <dbReference type="NCBI Taxonomy" id="2545717"/>
    <lineage>
        <taxon>Bacteria</taxon>
        <taxon>Bacillati</taxon>
        <taxon>Actinomycetota</taxon>
        <taxon>Actinomycetes</taxon>
        <taxon>Mycobacteriales</taxon>
        <taxon>Nocardiaceae</taxon>
        <taxon>Nocardia</taxon>
    </lineage>
</organism>
<comment type="caution">
    <text evidence="1">The sequence shown here is derived from an EMBL/GenBank/DDBJ whole genome shotgun (WGS) entry which is preliminary data.</text>
</comment>
<keyword evidence="2" id="KW-1185">Reference proteome</keyword>
<evidence type="ECO:0008006" key="3">
    <source>
        <dbReference type="Google" id="ProtNLM"/>
    </source>
</evidence>
<evidence type="ECO:0000313" key="1">
    <source>
        <dbReference type="EMBL" id="KAA8883060.1"/>
    </source>
</evidence>
<reference evidence="1 2" key="1">
    <citation type="submission" date="2019-09" db="EMBL/GenBank/DDBJ databases">
        <authorList>
            <person name="Wang X."/>
        </authorList>
    </citation>
    <scope>NUCLEOTIDE SEQUENCE [LARGE SCALE GENOMIC DNA]</scope>
    <source>
        <strain evidence="1 2">CICC 11023</strain>
    </source>
</reference>
<dbReference type="RefSeq" id="WP_150407046.1">
    <property type="nucleotide sequence ID" value="NZ_VXLC01000027.1"/>
</dbReference>
<dbReference type="AlphaFoldDB" id="A0A5N0E348"/>